<organism evidence="1 2">
    <name type="scientific">Microscilla marina ATCC 23134</name>
    <dbReference type="NCBI Taxonomy" id="313606"/>
    <lineage>
        <taxon>Bacteria</taxon>
        <taxon>Pseudomonadati</taxon>
        <taxon>Bacteroidota</taxon>
        <taxon>Cytophagia</taxon>
        <taxon>Cytophagales</taxon>
        <taxon>Microscillaceae</taxon>
        <taxon>Microscilla</taxon>
    </lineage>
</organism>
<dbReference type="EMBL" id="AAWS01000082">
    <property type="protein sequence ID" value="EAY24095.1"/>
    <property type="molecule type" value="Genomic_DNA"/>
</dbReference>
<dbReference type="RefSeq" id="WP_002705505.1">
    <property type="nucleotide sequence ID" value="NZ_AAWS01000082.1"/>
</dbReference>
<dbReference type="Proteomes" id="UP000004095">
    <property type="component" value="Unassembled WGS sequence"/>
</dbReference>
<gene>
    <name evidence="1" type="ORF">M23134_02471</name>
</gene>
<comment type="caution">
    <text evidence="1">The sequence shown here is derived from an EMBL/GenBank/DDBJ whole genome shotgun (WGS) entry which is preliminary data.</text>
</comment>
<evidence type="ECO:0000313" key="2">
    <source>
        <dbReference type="Proteomes" id="UP000004095"/>
    </source>
</evidence>
<keyword evidence="2" id="KW-1185">Reference proteome</keyword>
<protein>
    <submittedName>
        <fullName evidence="1">Uncharacterized protein</fullName>
    </submittedName>
</protein>
<proteinExistence type="predicted"/>
<dbReference type="AlphaFoldDB" id="A1ZZT4"/>
<evidence type="ECO:0000313" key="1">
    <source>
        <dbReference type="EMBL" id="EAY24095.1"/>
    </source>
</evidence>
<reference evidence="1 2" key="1">
    <citation type="submission" date="2007-01" db="EMBL/GenBank/DDBJ databases">
        <authorList>
            <person name="Haygood M."/>
            <person name="Podell S."/>
            <person name="Anderson C."/>
            <person name="Hopkinson B."/>
            <person name="Roe K."/>
            <person name="Barbeau K."/>
            <person name="Gaasterland T."/>
            <person name="Ferriera S."/>
            <person name="Johnson J."/>
            <person name="Kravitz S."/>
            <person name="Beeson K."/>
            <person name="Sutton G."/>
            <person name="Rogers Y.-H."/>
            <person name="Friedman R."/>
            <person name="Frazier M."/>
            <person name="Venter J.C."/>
        </authorList>
    </citation>
    <scope>NUCLEOTIDE SEQUENCE [LARGE SCALE GENOMIC DNA]</scope>
    <source>
        <strain evidence="1 2">ATCC 23134</strain>
    </source>
</reference>
<accession>A1ZZT4</accession>
<sequence length="95" mass="10897">MQGKNHSLNSQTTPLQNEAKAQLNALTEGLRYSLQRRLEDIIALSQEALTSLQDPTNALPTHQIEHQWILMEDNVRLAQNDWTLLEWLVPQPLNT</sequence>
<name>A1ZZT4_MICM2</name>